<comment type="caution">
    <text evidence="2">The sequence shown here is derived from an EMBL/GenBank/DDBJ whole genome shotgun (WGS) entry which is preliminary data.</text>
</comment>
<gene>
    <name evidence="2" type="ORF">ABZ508_27570</name>
</gene>
<accession>A0ABV2WCQ5</accession>
<reference evidence="2 3" key="1">
    <citation type="submission" date="2024-06" db="EMBL/GenBank/DDBJ databases">
        <title>The Natural Products Discovery Center: Release of the First 8490 Sequenced Strains for Exploring Actinobacteria Biosynthetic Diversity.</title>
        <authorList>
            <person name="Kalkreuter E."/>
            <person name="Kautsar S.A."/>
            <person name="Yang D."/>
            <person name="Bader C.D."/>
            <person name="Teijaro C.N."/>
            <person name="Fluegel L."/>
            <person name="Davis C.M."/>
            <person name="Simpson J.R."/>
            <person name="Lauterbach L."/>
            <person name="Steele A.D."/>
            <person name="Gui C."/>
            <person name="Meng S."/>
            <person name="Li G."/>
            <person name="Viehrig K."/>
            <person name="Ye F."/>
            <person name="Su P."/>
            <person name="Kiefer A.F."/>
            <person name="Nichols A."/>
            <person name="Cepeda A.J."/>
            <person name="Yan W."/>
            <person name="Fan B."/>
            <person name="Jiang Y."/>
            <person name="Adhikari A."/>
            <person name="Zheng C.-J."/>
            <person name="Schuster L."/>
            <person name="Cowan T.M."/>
            <person name="Smanski M.J."/>
            <person name="Chevrette M.G."/>
            <person name="De Carvalho L.P.S."/>
            <person name="Shen B."/>
        </authorList>
    </citation>
    <scope>NUCLEOTIDE SEQUENCE [LARGE SCALE GENOMIC DNA]</scope>
    <source>
        <strain evidence="2 3">NPDC006337</strain>
    </source>
</reference>
<keyword evidence="1" id="KW-0812">Transmembrane</keyword>
<dbReference type="EMBL" id="JBEXZR010000031">
    <property type="protein sequence ID" value="MEU0711126.1"/>
    <property type="molecule type" value="Genomic_DNA"/>
</dbReference>
<feature type="transmembrane region" description="Helical" evidence="1">
    <location>
        <begin position="92"/>
        <end position="112"/>
    </location>
</feature>
<keyword evidence="1" id="KW-0472">Membrane</keyword>
<sequence length="160" mass="14894">MKSHAVEEYVVRGNAPSIGAVLVITGAVLAAGAALADPAAAHVPVQQAADATVWSAGRLGAAVAAAAGLAGVFAGWRALSRSGRRGTPPGRGGAAALVAGLTAVVVGGVVAATASGGLGTGNGLGGAVVAVVLGLTGAALGGLALGRSRRPAAPAGPSRR</sequence>
<dbReference type="Pfam" id="PF19733">
    <property type="entry name" value="DUF6223"/>
    <property type="match status" value="1"/>
</dbReference>
<feature type="transmembrane region" description="Helical" evidence="1">
    <location>
        <begin position="60"/>
        <end position="80"/>
    </location>
</feature>
<feature type="transmembrane region" description="Helical" evidence="1">
    <location>
        <begin position="124"/>
        <end position="145"/>
    </location>
</feature>
<dbReference type="RefSeq" id="WP_359658569.1">
    <property type="nucleotide sequence ID" value="NZ_JBEXZP010000356.1"/>
</dbReference>
<evidence type="ECO:0000313" key="3">
    <source>
        <dbReference type="Proteomes" id="UP001550378"/>
    </source>
</evidence>
<keyword evidence="1" id="KW-1133">Transmembrane helix</keyword>
<protein>
    <submittedName>
        <fullName evidence="2">DUF6223 family protein</fullName>
    </submittedName>
</protein>
<organism evidence="2 3">
    <name type="scientific">Streptomyces lavendulocolor</name>
    <dbReference type="NCBI Taxonomy" id="67316"/>
    <lineage>
        <taxon>Bacteria</taxon>
        <taxon>Bacillati</taxon>
        <taxon>Actinomycetota</taxon>
        <taxon>Actinomycetes</taxon>
        <taxon>Kitasatosporales</taxon>
        <taxon>Streptomycetaceae</taxon>
        <taxon>Streptomyces</taxon>
    </lineage>
</organism>
<keyword evidence="3" id="KW-1185">Reference proteome</keyword>
<evidence type="ECO:0000313" key="2">
    <source>
        <dbReference type="EMBL" id="MEU0711126.1"/>
    </source>
</evidence>
<name>A0ABV2WCQ5_9ACTN</name>
<evidence type="ECO:0000256" key="1">
    <source>
        <dbReference type="SAM" id="Phobius"/>
    </source>
</evidence>
<dbReference type="Proteomes" id="UP001550378">
    <property type="component" value="Unassembled WGS sequence"/>
</dbReference>
<proteinExistence type="predicted"/>
<dbReference type="InterPro" id="IPR045770">
    <property type="entry name" value="DUF6223"/>
</dbReference>